<comment type="caution">
    <text evidence="3">The sequence shown here is derived from an EMBL/GenBank/DDBJ whole genome shotgun (WGS) entry which is preliminary data.</text>
</comment>
<feature type="compositionally biased region" description="Polar residues" evidence="1">
    <location>
        <begin position="200"/>
        <end position="218"/>
    </location>
</feature>
<proteinExistence type="predicted"/>
<sequence>MDYFFGASGNAAVGQRKLRVRVGPSVDKLVITNPNEEDNPHFIDSPYFVGHVLVRIKDFRGYTPDGSEPKQAEAYFGTKKRLFAVQLSGRFKHEYTAEDLLFGAEFPKKVSPPTGSWLAIKFANVIDPALKTDIYSDTPWLYSPLLCSMNIVNVVKAKQPITNAHPSDTKADAASEKGSISSTSSKSSTQLRTVGPDTSVPKNTAWEVSQQTKKVTSKPSPEEILTKWVWMGENELQEDTTLMLEDIGEDAFPSDGIAERRKYFGKQKARQNYVFKPENVYNFEIFAPFIDLNTFDLTLGININLIQYLRGQPIRMMAKSGSKGVPFFVIEFDLAEETAEGKS</sequence>
<evidence type="ECO:0000256" key="1">
    <source>
        <dbReference type="SAM" id="MobiDB-lite"/>
    </source>
</evidence>
<evidence type="ECO:0000313" key="3">
    <source>
        <dbReference type="EMBL" id="KAJ3052109.1"/>
    </source>
</evidence>
<feature type="compositionally biased region" description="Low complexity" evidence="1">
    <location>
        <begin position="176"/>
        <end position="189"/>
    </location>
</feature>
<dbReference type="PANTHER" id="PTHR34826">
    <property type="entry name" value="UPF0590 PROTEIN C409.17C"/>
    <property type="match status" value="1"/>
</dbReference>
<organism evidence="3 4">
    <name type="scientific">Rhizophlyctis rosea</name>
    <dbReference type="NCBI Taxonomy" id="64517"/>
    <lineage>
        <taxon>Eukaryota</taxon>
        <taxon>Fungi</taxon>
        <taxon>Fungi incertae sedis</taxon>
        <taxon>Chytridiomycota</taxon>
        <taxon>Chytridiomycota incertae sedis</taxon>
        <taxon>Chytridiomycetes</taxon>
        <taxon>Rhizophlyctidales</taxon>
        <taxon>Rhizophlyctidaceae</taxon>
        <taxon>Rhizophlyctis</taxon>
    </lineage>
</organism>
<dbReference type="InterPro" id="IPR013897">
    <property type="entry name" value="Duc1"/>
</dbReference>
<accession>A0AAD5X4Z4</accession>
<feature type="region of interest" description="Disordered" evidence="1">
    <location>
        <begin position="163"/>
        <end position="218"/>
    </location>
</feature>
<dbReference type="Proteomes" id="UP001212841">
    <property type="component" value="Unassembled WGS sequence"/>
</dbReference>
<gene>
    <name evidence="3" type="ORF">HK097_006884</name>
</gene>
<protein>
    <recommendedName>
        <fullName evidence="2">Domain of unknown function at the cortex 1 domain-containing protein</fullName>
    </recommendedName>
</protein>
<name>A0AAD5X4Z4_9FUNG</name>
<dbReference type="EMBL" id="JADGJD010000326">
    <property type="protein sequence ID" value="KAJ3052109.1"/>
    <property type="molecule type" value="Genomic_DNA"/>
</dbReference>
<keyword evidence="4" id="KW-1185">Reference proteome</keyword>
<dbReference type="PANTHER" id="PTHR34826:SF2">
    <property type="entry name" value="UPF0590 PROTEIN C409.17C"/>
    <property type="match status" value="1"/>
</dbReference>
<evidence type="ECO:0000313" key="4">
    <source>
        <dbReference type="Proteomes" id="UP001212841"/>
    </source>
</evidence>
<reference evidence="3" key="1">
    <citation type="submission" date="2020-05" db="EMBL/GenBank/DDBJ databases">
        <title>Phylogenomic resolution of chytrid fungi.</title>
        <authorList>
            <person name="Stajich J.E."/>
            <person name="Amses K."/>
            <person name="Simmons R."/>
            <person name="Seto K."/>
            <person name="Myers J."/>
            <person name="Bonds A."/>
            <person name="Quandt C.A."/>
            <person name="Barry K."/>
            <person name="Liu P."/>
            <person name="Grigoriev I."/>
            <person name="Longcore J.E."/>
            <person name="James T.Y."/>
        </authorList>
    </citation>
    <scope>NUCLEOTIDE SEQUENCE</scope>
    <source>
        <strain evidence="3">JEL0318</strain>
    </source>
</reference>
<dbReference type="AlphaFoldDB" id="A0AAD5X4Z4"/>
<dbReference type="Pfam" id="PF08588">
    <property type="entry name" value="Duc1"/>
    <property type="match status" value="1"/>
</dbReference>
<feature type="domain" description="Domain of unknown function at the cortex 1" evidence="2">
    <location>
        <begin position="17"/>
        <end position="334"/>
    </location>
</feature>
<evidence type="ECO:0000259" key="2">
    <source>
        <dbReference type="Pfam" id="PF08588"/>
    </source>
</evidence>